<dbReference type="AlphaFoldDB" id="A0AA86GM91"/>
<proteinExistence type="inferred from homology"/>
<evidence type="ECO:0000313" key="5">
    <source>
        <dbReference type="Proteomes" id="UP000058599"/>
    </source>
</evidence>
<evidence type="ECO:0000256" key="2">
    <source>
        <dbReference type="SAM" id="MobiDB-lite"/>
    </source>
</evidence>
<dbReference type="InterPro" id="IPR001110">
    <property type="entry name" value="UPF0012_CS"/>
</dbReference>
<evidence type="ECO:0000313" key="4">
    <source>
        <dbReference type="EMBL" id="AMG75642.1"/>
    </source>
</evidence>
<dbReference type="PANTHER" id="PTHR23088:SF27">
    <property type="entry name" value="DEAMINATED GLUTATHIONE AMIDASE"/>
    <property type="match status" value="1"/>
</dbReference>
<dbReference type="PANTHER" id="PTHR23088">
    <property type="entry name" value="NITRILASE-RELATED"/>
    <property type="match status" value="1"/>
</dbReference>
<keyword evidence="5" id="KW-1185">Reference proteome</keyword>
<dbReference type="EC" id="3.5.1.4" evidence="4"/>
<dbReference type="SUPFAM" id="SSF56317">
    <property type="entry name" value="Carbon-nitrogen hydrolase"/>
    <property type="match status" value="1"/>
</dbReference>
<gene>
    <name evidence="4" type="primary">amiE</name>
    <name evidence="4" type="ORF">SGRAN_3299</name>
</gene>
<dbReference type="RefSeq" id="WP_082737318.1">
    <property type="nucleotide sequence ID" value="NZ_CP012199.1"/>
</dbReference>
<protein>
    <submittedName>
        <fullName evidence="4">Hydrolase</fullName>
        <ecNumber evidence="4">3.5.1.4</ecNumber>
    </submittedName>
</protein>
<dbReference type="PROSITE" id="PS50263">
    <property type="entry name" value="CN_HYDROLASE"/>
    <property type="match status" value="1"/>
</dbReference>
<dbReference type="EMBL" id="CP012199">
    <property type="protein sequence ID" value="AMG75642.1"/>
    <property type="molecule type" value="Genomic_DNA"/>
</dbReference>
<dbReference type="Gene3D" id="3.60.110.10">
    <property type="entry name" value="Carbon-nitrogen hydrolase"/>
    <property type="match status" value="1"/>
</dbReference>
<name>A0AA86GM91_9SPHN</name>
<keyword evidence="4" id="KW-0378">Hydrolase</keyword>
<accession>A0AA86GM91</accession>
<dbReference type="Proteomes" id="UP000058599">
    <property type="component" value="Chromosome"/>
</dbReference>
<comment type="similarity">
    <text evidence="1">Belongs to the carbon-nitrogen hydrolase superfamily. NIT1/NIT2 family.</text>
</comment>
<dbReference type="PROSITE" id="PS01227">
    <property type="entry name" value="UPF0012"/>
    <property type="match status" value="1"/>
</dbReference>
<reference evidence="4 5" key="1">
    <citation type="journal article" date="2016" name="BMC Genomics">
        <title>Genomic analysis of the nitrate-respiring Sphingopyxis granuli (formerly Sphingomonas macrogoltabida) strain TFA.</title>
        <authorList>
            <person name="Garcia-Romero I."/>
            <person name="Perez-Pulido A.J."/>
            <person name="Gonzalez-Flores Y.E."/>
            <person name="Reyes-Ramirez F."/>
            <person name="Santero E."/>
            <person name="Floriano B."/>
        </authorList>
    </citation>
    <scope>NUCLEOTIDE SEQUENCE [LARGE SCALE GENOMIC DNA]</scope>
    <source>
        <strain evidence="4 5">TFA</strain>
    </source>
</reference>
<evidence type="ECO:0000259" key="3">
    <source>
        <dbReference type="PROSITE" id="PS50263"/>
    </source>
</evidence>
<dbReference type="KEGG" id="sgi:SGRAN_3299"/>
<dbReference type="InterPro" id="IPR036526">
    <property type="entry name" value="C-N_Hydrolase_sf"/>
</dbReference>
<dbReference type="CDD" id="cd07197">
    <property type="entry name" value="nitrilase"/>
    <property type="match status" value="1"/>
</dbReference>
<dbReference type="InterPro" id="IPR003010">
    <property type="entry name" value="C-N_Hydrolase"/>
</dbReference>
<feature type="region of interest" description="Disordered" evidence="2">
    <location>
        <begin position="277"/>
        <end position="305"/>
    </location>
</feature>
<evidence type="ECO:0000256" key="1">
    <source>
        <dbReference type="ARBA" id="ARBA00010613"/>
    </source>
</evidence>
<dbReference type="GO" id="GO:0004040">
    <property type="term" value="F:amidase activity"/>
    <property type="evidence" value="ECO:0007669"/>
    <property type="project" value="UniProtKB-EC"/>
</dbReference>
<feature type="domain" description="CN hydrolase" evidence="3">
    <location>
        <begin position="1"/>
        <end position="230"/>
    </location>
</feature>
<sequence length="305" mass="32806">MTHFAIAGLQLALPRGDNLDRIAEEIRLVRRRFGWVDMVVLGELSCFGPATAHAQPLPGPAEDAFAAMAREHGLWLVNGSLFERDGDAIYNTTSVFAPDGSIAARHRKIYPFYPYEEGVTGGSEPTVFDVPGVGRFGLAICYDIWFPEVVRSLIWRGAEVILNPVMTNTIDRDVELSIVRAAAATNQAYVVSVNVAGDLGYGRSCVAGPGGEMIHEAGQGREVIAVDLDLDHVRRCRERGWHGLGQPLKSLRDGPQHFEAYDRGPAASPALRALGPLIQPASSRDGPAARDGAGTPAMTQKGGKP</sequence>
<dbReference type="Pfam" id="PF00795">
    <property type="entry name" value="CN_hydrolase"/>
    <property type="match status" value="1"/>
</dbReference>
<organism evidence="4 5">
    <name type="scientific">Sphingopyxis granuli</name>
    <dbReference type="NCBI Taxonomy" id="267128"/>
    <lineage>
        <taxon>Bacteria</taxon>
        <taxon>Pseudomonadati</taxon>
        <taxon>Pseudomonadota</taxon>
        <taxon>Alphaproteobacteria</taxon>
        <taxon>Sphingomonadales</taxon>
        <taxon>Sphingomonadaceae</taxon>
        <taxon>Sphingopyxis</taxon>
    </lineage>
</organism>